<dbReference type="AlphaFoldDB" id="A0A1W1BSK4"/>
<organism evidence="1">
    <name type="scientific">hydrothermal vent metagenome</name>
    <dbReference type="NCBI Taxonomy" id="652676"/>
    <lineage>
        <taxon>unclassified sequences</taxon>
        <taxon>metagenomes</taxon>
        <taxon>ecological metagenomes</taxon>
    </lineage>
</organism>
<protein>
    <submittedName>
        <fullName evidence="1">Uncharacterized protein</fullName>
    </submittedName>
</protein>
<reference evidence="1" key="1">
    <citation type="submission" date="2016-10" db="EMBL/GenBank/DDBJ databases">
        <authorList>
            <person name="de Groot N.N."/>
        </authorList>
    </citation>
    <scope>NUCLEOTIDE SEQUENCE</scope>
</reference>
<evidence type="ECO:0000313" key="1">
    <source>
        <dbReference type="EMBL" id="SFV56431.1"/>
    </source>
</evidence>
<dbReference type="Gene3D" id="2.180.10.10">
    <property type="entry name" value="RHS repeat-associated core"/>
    <property type="match status" value="1"/>
</dbReference>
<gene>
    <name evidence="1" type="ORF">MNB_SV-12-1188</name>
</gene>
<name>A0A1W1BSK4_9ZZZZ</name>
<dbReference type="EMBL" id="FPHE01000069">
    <property type="protein sequence ID" value="SFV56431.1"/>
    <property type="molecule type" value="Genomic_DNA"/>
</dbReference>
<proteinExistence type="predicted"/>
<sequence length="436" mass="50545">MKYTVIIIILFILAMFTVLYQTNEHEEGSFVHSVNETKKIYSVLSQKSEQITAKKEIVIEEKMLQVDIGADRNITRDSEITLSSNVKNIENSDACNYFWRENGEVIGVGASIERSFSKGEHIINLQVIDSEGREANDTIKVTAWDYYKIKKMHYSISTGEYTHTEWDIFDHTGKYLIMDDGVFSKYTLVYNDDGKQIEERIEYYTYPEENTKTFYTYDENGNVATTEILDADDIMVSFHTYTYDENGNLISTKSGTDEDNLSEDKIYVYTDPSEDDNLTNKNNNITTYNKNGKMTYSEVDYGYFKETNEYTYDEKDNLVKDVSILISDDTYESSINSYDENGNTINSEKVYKNEDKTLCHYKSKLTYNKKGYLSTKENEVLVGDCSHNMEAQYISYLYDDKGNIIETKSKLSIEDDSSDEYTTLKTIKFYSNELDE</sequence>
<accession>A0A1W1BSK4</accession>